<proteinExistence type="predicted"/>
<keyword evidence="1" id="KW-0812">Transmembrane</keyword>
<evidence type="ECO:0000313" key="3">
    <source>
        <dbReference type="Proteomes" id="UP000319432"/>
    </source>
</evidence>
<keyword evidence="1" id="KW-0472">Membrane</keyword>
<protein>
    <submittedName>
        <fullName evidence="2">Uncharacterized protein</fullName>
    </submittedName>
</protein>
<name>A0A518V7K1_BRELA</name>
<gene>
    <name evidence="2" type="ORF">EEL30_11815</name>
</gene>
<reference evidence="2 3" key="1">
    <citation type="submission" date="2018-11" db="EMBL/GenBank/DDBJ databases">
        <title>Phylogenetic determinants of toxin gene distribution in genomes of Brevibacillus laterosporus.</title>
        <authorList>
            <person name="Glare T.R."/>
            <person name="Durrant A."/>
            <person name="Berry C."/>
            <person name="Palma L."/>
            <person name="Ormskirk M."/>
            <person name="Cox M.O."/>
        </authorList>
    </citation>
    <scope>NUCLEOTIDE SEQUENCE [LARGE SCALE GENOMIC DNA]</scope>
    <source>
        <strain evidence="2 3">1821L</strain>
    </source>
</reference>
<sequence>MRSRKVQTIIFGASFLLFFVSYIIVNTIFGILKTQAYTPNIEKAYEQAGTMSSSVTIYGESSLFTGYILPIVACIFLAGVVTFVTRRKRR</sequence>
<feature type="transmembrane region" description="Helical" evidence="1">
    <location>
        <begin position="64"/>
        <end position="84"/>
    </location>
</feature>
<dbReference type="AlphaFoldDB" id="A0A518V7K1"/>
<dbReference type="Proteomes" id="UP000319432">
    <property type="component" value="Chromosome"/>
</dbReference>
<organism evidence="2 3">
    <name type="scientific">Brevibacillus laterosporus</name>
    <name type="common">Bacillus laterosporus</name>
    <dbReference type="NCBI Taxonomy" id="1465"/>
    <lineage>
        <taxon>Bacteria</taxon>
        <taxon>Bacillati</taxon>
        <taxon>Bacillota</taxon>
        <taxon>Bacilli</taxon>
        <taxon>Bacillales</taxon>
        <taxon>Paenibacillaceae</taxon>
        <taxon>Brevibacillus</taxon>
    </lineage>
</organism>
<evidence type="ECO:0000313" key="2">
    <source>
        <dbReference type="EMBL" id="QDX92933.1"/>
    </source>
</evidence>
<accession>A0A518V7K1</accession>
<keyword evidence="1" id="KW-1133">Transmembrane helix</keyword>
<keyword evidence="3" id="KW-1185">Reference proteome</keyword>
<feature type="transmembrane region" description="Helical" evidence="1">
    <location>
        <begin position="9"/>
        <end position="32"/>
    </location>
</feature>
<evidence type="ECO:0000256" key="1">
    <source>
        <dbReference type="SAM" id="Phobius"/>
    </source>
</evidence>
<dbReference type="EMBL" id="CP033464">
    <property type="protein sequence ID" value="QDX92933.1"/>
    <property type="molecule type" value="Genomic_DNA"/>
</dbReference>